<dbReference type="AlphaFoldDB" id="A0A3A1YPI1"/>
<dbReference type="PANTHER" id="PTHR42887">
    <property type="entry name" value="OS12G0638800 PROTEIN"/>
    <property type="match status" value="1"/>
</dbReference>
<evidence type="ECO:0000259" key="4">
    <source>
        <dbReference type="Pfam" id="PF03486"/>
    </source>
</evidence>
<dbReference type="Proteomes" id="UP000266206">
    <property type="component" value="Unassembled WGS sequence"/>
</dbReference>
<evidence type="ECO:0000313" key="6">
    <source>
        <dbReference type="EMBL" id="RIY39451.1"/>
    </source>
</evidence>
<evidence type="ECO:0000259" key="5">
    <source>
        <dbReference type="Pfam" id="PF22780"/>
    </source>
</evidence>
<dbReference type="Gene3D" id="1.10.8.260">
    <property type="entry name" value="HI0933 insert domain-like"/>
    <property type="match status" value="1"/>
</dbReference>
<dbReference type="EMBL" id="NQYH01000016">
    <property type="protein sequence ID" value="RIY39451.1"/>
    <property type="molecule type" value="Genomic_DNA"/>
</dbReference>
<evidence type="ECO:0000256" key="3">
    <source>
        <dbReference type="ARBA" id="ARBA00022827"/>
    </source>
</evidence>
<evidence type="ECO:0000313" key="7">
    <source>
        <dbReference type="Proteomes" id="UP000266206"/>
    </source>
</evidence>
<sequence>MYDVAVIGAGAAGMMAAAVAGQRGLKVVLLDHAERLAEKIRISGGGRCNFTNKGTTAANFISQNPHFCRSALAGYTANDFIQLVNQYGIGWHEKHRGQLFCNDSSESIIAMLRSECDKGRVAWRMPCAVHEVGQQASCFVLRTDAGTIRAHNLVVATGGLAIPKLGATDFALKLARQFGLKVVEPRPALVPLLFDAQQWQPFSTLSGVALEARVSTSSPVLGKPTAKPLLTQFDEDLLFTHKGLSGPAILQISSYWNPGQPIVLDLAPDADIERTLQEARQGNRQLLSSVLASIWPKRLAEQWLKNTPDLPKQIGDMRLADAPNAVLSSLARHIHEWSLVPSGTAGYRKAEVMRGGVDTRYLDQRSMEAKPVAGLYFVGEAVDVTGWLGGYNFQWAWSSAVACARAIKAKEFQ</sequence>
<feature type="domain" description="RsdA/BaiN/AoA(So)-like Rossmann fold-like" evidence="4">
    <location>
        <begin position="3"/>
        <end position="405"/>
    </location>
</feature>
<dbReference type="NCBIfam" id="TIGR00275">
    <property type="entry name" value="aminoacetone oxidase family FAD-binding enzyme"/>
    <property type="match status" value="1"/>
</dbReference>
<dbReference type="SUPFAM" id="SSF160996">
    <property type="entry name" value="HI0933 insert domain-like"/>
    <property type="match status" value="1"/>
</dbReference>
<evidence type="ECO:0000256" key="2">
    <source>
        <dbReference type="ARBA" id="ARBA00022630"/>
    </source>
</evidence>
<dbReference type="PRINTS" id="PR00411">
    <property type="entry name" value="PNDRDTASEI"/>
</dbReference>
<protein>
    <submittedName>
        <fullName evidence="6">Aminoacetone oxidase family FAD-binding enzyme</fullName>
    </submittedName>
</protein>
<dbReference type="Gene3D" id="2.40.30.10">
    <property type="entry name" value="Translation factors"/>
    <property type="match status" value="1"/>
</dbReference>
<reference evidence="6 7" key="1">
    <citation type="submission" date="2017-08" db="EMBL/GenBank/DDBJ databases">
        <title>Pusillimonas indicus sp. nov., a member of the family Alcaligenaceae isolated from surface seawater.</title>
        <authorList>
            <person name="Li J."/>
        </authorList>
    </citation>
    <scope>NUCLEOTIDE SEQUENCE [LARGE SCALE GENOMIC DNA]</scope>
    <source>
        <strain evidence="6 7">L52-1-41</strain>
    </source>
</reference>
<gene>
    <name evidence="6" type="ORF">CJP73_14240</name>
</gene>
<dbReference type="InterPro" id="IPR004792">
    <property type="entry name" value="BaiN-like"/>
</dbReference>
<dbReference type="InterPro" id="IPR023166">
    <property type="entry name" value="BaiN-like_dom_sf"/>
</dbReference>
<dbReference type="Pfam" id="PF03486">
    <property type="entry name" value="HI0933_like"/>
    <property type="match status" value="1"/>
</dbReference>
<organism evidence="6 7">
    <name type="scientific">Neopusillimonas maritima</name>
    <dbReference type="NCBI Taxonomy" id="2026239"/>
    <lineage>
        <taxon>Bacteria</taxon>
        <taxon>Pseudomonadati</taxon>
        <taxon>Pseudomonadota</taxon>
        <taxon>Betaproteobacteria</taxon>
        <taxon>Burkholderiales</taxon>
        <taxon>Alcaligenaceae</taxon>
        <taxon>Neopusillimonas</taxon>
    </lineage>
</organism>
<keyword evidence="2" id="KW-0285">Flavoprotein</keyword>
<comment type="cofactor">
    <cofactor evidence="1">
        <name>FAD</name>
        <dbReference type="ChEBI" id="CHEBI:57692"/>
    </cofactor>
</comment>
<proteinExistence type="predicted"/>
<dbReference type="PANTHER" id="PTHR42887:SF2">
    <property type="entry name" value="OS12G0638800 PROTEIN"/>
    <property type="match status" value="1"/>
</dbReference>
<name>A0A3A1YPI1_9BURK</name>
<dbReference type="SUPFAM" id="SSF51905">
    <property type="entry name" value="FAD/NAD(P)-binding domain"/>
    <property type="match status" value="1"/>
</dbReference>
<dbReference type="OrthoDB" id="9773233at2"/>
<evidence type="ECO:0000256" key="1">
    <source>
        <dbReference type="ARBA" id="ARBA00001974"/>
    </source>
</evidence>
<accession>A0A3A1YPI1</accession>
<comment type="caution">
    <text evidence="6">The sequence shown here is derived from an EMBL/GenBank/DDBJ whole genome shotgun (WGS) entry which is preliminary data.</text>
</comment>
<keyword evidence="3" id="KW-0274">FAD</keyword>
<dbReference type="InterPro" id="IPR036188">
    <property type="entry name" value="FAD/NAD-bd_sf"/>
</dbReference>
<dbReference type="InterPro" id="IPR055178">
    <property type="entry name" value="RsdA/BaiN/AoA(So)-like_dom"/>
</dbReference>
<dbReference type="Gene3D" id="3.50.50.60">
    <property type="entry name" value="FAD/NAD(P)-binding domain"/>
    <property type="match status" value="1"/>
</dbReference>
<dbReference type="Pfam" id="PF22780">
    <property type="entry name" value="HI0933_like_1st"/>
    <property type="match status" value="1"/>
</dbReference>
<feature type="domain" description="RsdA/BaiN/AoA(So)-like insert" evidence="5">
    <location>
        <begin position="186"/>
        <end position="352"/>
    </location>
</feature>
<dbReference type="InterPro" id="IPR057661">
    <property type="entry name" value="RsdA/BaiN/AoA(So)_Rossmann"/>
</dbReference>
<dbReference type="RefSeq" id="WP_119516916.1">
    <property type="nucleotide sequence ID" value="NZ_NQYH01000016.1"/>
</dbReference>